<proteinExistence type="inferred from homology"/>
<keyword evidence="12" id="KW-0282">Flagellum</keyword>
<dbReference type="InterPro" id="IPR001543">
    <property type="entry name" value="FliN-like_C"/>
</dbReference>
<dbReference type="Proteomes" id="UP000324996">
    <property type="component" value="Unassembled WGS sequence"/>
</dbReference>
<dbReference type="GO" id="GO:0071978">
    <property type="term" value="P:bacterial-type flagellum-dependent swarming motility"/>
    <property type="evidence" value="ECO:0007669"/>
    <property type="project" value="TreeGrafter"/>
</dbReference>
<evidence type="ECO:0000259" key="11">
    <source>
        <dbReference type="Pfam" id="PF01052"/>
    </source>
</evidence>
<dbReference type="InterPro" id="IPR036429">
    <property type="entry name" value="SpoA-like_sf"/>
</dbReference>
<dbReference type="GO" id="GO:0009425">
    <property type="term" value="C:bacterial-type flagellum basal body"/>
    <property type="evidence" value="ECO:0007669"/>
    <property type="project" value="UniProtKB-SubCell"/>
</dbReference>
<dbReference type="GO" id="GO:0005886">
    <property type="term" value="C:plasma membrane"/>
    <property type="evidence" value="ECO:0007669"/>
    <property type="project" value="UniProtKB-SubCell"/>
</dbReference>
<keyword evidence="13" id="KW-1185">Reference proteome</keyword>
<evidence type="ECO:0000256" key="10">
    <source>
        <dbReference type="PIRNR" id="PIRNR002888"/>
    </source>
</evidence>
<comment type="similarity">
    <text evidence="1 10">Belongs to the FliM family.</text>
</comment>
<evidence type="ECO:0000313" key="13">
    <source>
        <dbReference type="Proteomes" id="UP000324996"/>
    </source>
</evidence>
<gene>
    <name evidence="12" type="ORF">JCM17846_10220</name>
</gene>
<evidence type="ECO:0000256" key="7">
    <source>
        <dbReference type="ARBA" id="ARBA00023136"/>
    </source>
</evidence>
<comment type="function">
    <text evidence="9 10">FliM is one of three proteins (FliG, FliN, FliM) that forms the rotor-mounted switch complex (C ring), located at the base of the basal body. This complex interacts with the CheY and CheZ chemotaxis proteins, in addition to contacting components of the motor that determine the direction of flagellar rotation.</text>
</comment>
<dbReference type="SUPFAM" id="SSF101801">
    <property type="entry name" value="Surface presentation of antigens (SPOA)"/>
    <property type="match status" value="1"/>
</dbReference>
<dbReference type="Gene3D" id="3.40.1550.10">
    <property type="entry name" value="CheC-like"/>
    <property type="match status" value="1"/>
</dbReference>
<dbReference type="EMBL" id="BKCN01000003">
    <property type="protein sequence ID" value="GER03340.1"/>
    <property type="molecule type" value="Genomic_DNA"/>
</dbReference>
<keyword evidence="3 10" id="KW-1003">Cell membrane</keyword>
<organism evidence="12 13">
    <name type="scientific">Iodidimonas nitroreducens</name>
    <dbReference type="NCBI Taxonomy" id="1236968"/>
    <lineage>
        <taxon>Bacteria</taxon>
        <taxon>Pseudomonadati</taxon>
        <taxon>Pseudomonadota</taxon>
        <taxon>Alphaproteobacteria</taxon>
        <taxon>Iodidimonadales</taxon>
        <taxon>Iodidimonadaceae</taxon>
        <taxon>Iodidimonas</taxon>
    </lineage>
</organism>
<keyword evidence="6 10" id="KW-0283">Flagellar rotation</keyword>
<protein>
    <recommendedName>
        <fullName evidence="2 10">Flagellar motor switch protein FliM</fullName>
    </recommendedName>
</protein>
<dbReference type="Gene3D" id="2.30.330.10">
    <property type="entry name" value="SpoA-like"/>
    <property type="match status" value="1"/>
</dbReference>
<dbReference type="InterPro" id="IPR028976">
    <property type="entry name" value="CheC-like_sf"/>
</dbReference>
<sequence>MANEPQTDDQQGTLGQAFAAAVDVDLSKNELDQSDIDRLMSDHATGFDTPETVMQKIANSTIVNYERLPMLDVVFDRFVRLFGEKLRQLMSANLEVSIDQVSAIRFGDFIEQVPLPCLVSILNAVEWEDKCVAVMDHRLVYTAVEILLGGREMLDSDTLEVRTLTSVERRLVTRLMTVFSGALSEAFTPVSDIAFNVDRLETNPQLAMIARSTSASIHARFAIEIENRHGFVDLVMPYSMLEPVRTLLLQMFMGESFGRDNGWKKHFRDQLQRTEIRLDGVLAEMEIPLATALGWKAGTFIELNKSADGSADLLSGDMRLLSGHIGQSKGQIAIRIEKNIFDASEEQNA</sequence>
<reference evidence="12 13" key="1">
    <citation type="submission" date="2019-09" db="EMBL/GenBank/DDBJ databases">
        <title>NBRP : Genome information of microbial organism related human and environment.</title>
        <authorList>
            <person name="Hattori M."/>
            <person name="Oshima K."/>
            <person name="Inaba H."/>
            <person name="Suda W."/>
            <person name="Sakamoto M."/>
            <person name="Iino T."/>
            <person name="Kitahara M."/>
            <person name="Oshida Y."/>
            <person name="Iida T."/>
            <person name="Kudo T."/>
            <person name="Itoh T."/>
            <person name="Ohkuma M."/>
        </authorList>
    </citation>
    <scope>NUCLEOTIDE SEQUENCE [LARGE SCALE GENOMIC DNA]</scope>
    <source>
        <strain evidence="12 13">Q-1</strain>
    </source>
</reference>
<evidence type="ECO:0000313" key="12">
    <source>
        <dbReference type="EMBL" id="GER03340.1"/>
    </source>
</evidence>
<feature type="domain" description="Flagellar motor switch protein FliN-like C-terminal" evidence="11">
    <location>
        <begin position="270"/>
        <end position="339"/>
    </location>
</feature>
<dbReference type="SUPFAM" id="SSF103039">
    <property type="entry name" value="CheC-like"/>
    <property type="match status" value="1"/>
</dbReference>
<name>A0A5A7N7I5_9PROT</name>
<accession>A0A5A7N7I5</accession>
<dbReference type="InterPro" id="IPR001689">
    <property type="entry name" value="Flag_FliM"/>
</dbReference>
<dbReference type="RefSeq" id="WP_042083009.1">
    <property type="nucleotide sequence ID" value="NZ_BKCN01000003.1"/>
</dbReference>
<evidence type="ECO:0000256" key="4">
    <source>
        <dbReference type="ARBA" id="ARBA00022500"/>
    </source>
</evidence>
<keyword evidence="12" id="KW-0969">Cilium</keyword>
<evidence type="ECO:0000256" key="6">
    <source>
        <dbReference type="ARBA" id="ARBA00022779"/>
    </source>
</evidence>
<dbReference type="PIRSF" id="PIRSF002888">
    <property type="entry name" value="FliM"/>
    <property type="match status" value="1"/>
</dbReference>
<evidence type="ECO:0000256" key="3">
    <source>
        <dbReference type="ARBA" id="ARBA00022475"/>
    </source>
</evidence>
<keyword evidence="8 10" id="KW-0975">Bacterial flagellum</keyword>
<dbReference type="CDD" id="cd17908">
    <property type="entry name" value="FliM"/>
    <property type="match status" value="1"/>
</dbReference>
<evidence type="ECO:0000256" key="9">
    <source>
        <dbReference type="ARBA" id="ARBA00025044"/>
    </source>
</evidence>
<dbReference type="PRINTS" id="PR00955">
    <property type="entry name" value="FLGMOTORFLIM"/>
</dbReference>
<evidence type="ECO:0000256" key="8">
    <source>
        <dbReference type="ARBA" id="ARBA00023143"/>
    </source>
</evidence>
<dbReference type="AlphaFoldDB" id="A0A5A7N7I5"/>
<evidence type="ECO:0000256" key="2">
    <source>
        <dbReference type="ARBA" id="ARBA00021898"/>
    </source>
</evidence>
<evidence type="ECO:0000256" key="5">
    <source>
        <dbReference type="ARBA" id="ARBA00022519"/>
    </source>
</evidence>
<keyword evidence="4 10" id="KW-0145">Chemotaxis</keyword>
<keyword evidence="7 10" id="KW-0472">Membrane</keyword>
<dbReference type="GO" id="GO:0003774">
    <property type="term" value="F:cytoskeletal motor activity"/>
    <property type="evidence" value="ECO:0007669"/>
    <property type="project" value="InterPro"/>
</dbReference>
<dbReference type="PANTHER" id="PTHR30034:SF3">
    <property type="entry name" value="FLAGELLAR MOTOR SWITCH PROTEIN FLIM"/>
    <property type="match status" value="1"/>
</dbReference>
<keyword evidence="12" id="KW-0966">Cell projection</keyword>
<dbReference type="Pfam" id="PF01052">
    <property type="entry name" value="FliMN_C"/>
    <property type="match status" value="1"/>
</dbReference>
<keyword evidence="5 10" id="KW-0997">Cell inner membrane</keyword>
<comment type="caution">
    <text evidence="12">The sequence shown here is derived from an EMBL/GenBank/DDBJ whole genome shotgun (WGS) entry which is preliminary data.</text>
</comment>
<evidence type="ECO:0000256" key="1">
    <source>
        <dbReference type="ARBA" id="ARBA00011049"/>
    </source>
</evidence>
<comment type="subcellular location">
    <subcellularLocation>
        <location evidence="10">Cell inner membrane</location>
        <topology evidence="10">Peripheral membrane protein</topology>
    </subcellularLocation>
    <subcellularLocation>
        <location evidence="10">Bacterial flagellum basal body</location>
    </subcellularLocation>
</comment>
<dbReference type="PANTHER" id="PTHR30034">
    <property type="entry name" value="FLAGELLAR MOTOR SWITCH PROTEIN FLIM"/>
    <property type="match status" value="1"/>
</dbReference>
<dbReference type="Pfam" id="PF02154">
    <property type="entry name" value="FliM"/>
    <property type="match status" value="1"/>
</dbReference>
<dbReference type="GO" id="GO:0050918">
    <property type="term" value="P:positive chemotaxis"/>
    <property type="evidence" value="ECO:0007669"/>
    <property type="project" value="TreeGrafter"/>
</dbReference>